<evidence type="ECO:0000313" key="2">
    <source>
        <dbReference type="Proteomes" id="UP000001312"/>
    </source>
</evidence>
<organism evidence="1 2">
    <name type="scientific">Sclerotinia sclerotiorum (strain ATCC 18683 / 1980 / Ss-1)</name>
    <name type="common">White mold</name>
    <name type="synonym">Whetzelinia sclerotiorum</name>
    <dbReference type="NCBI Taxonomy" id="665079"/>
    <lineage>
        <taxon>Eukaryota</taxon>
        <taxon>Fungi</taxon>
        <taxon>Dikarya</taxon>
        <taxon>Ascomycota</taxon>
        <taxon>Pezizomycotina</taxon>
        <taxon>Leotiomycetes</taxon>
        <taxon>Helotiales</taxon>
        <taxon>Sclerotiniaceae</taxon>
        <taxon>Sclerotinia</taxon>
    </lineage>
</organism>
<accession>A7EIV5</accession>
<dbReference type="InParanoid" id="A7EIV5"/>
<dbReference type="RefSeq" id="XP_001593820.1">
    <property type="nucleotide sequence ID" value="XM_001593770.1"/>
</dbReference>
<reference evidence="2" key="1">
    <citation type="journal article" date="2011" name="PLoS Genet.">
        <title>Genomic analysis of the necrotrophic fungal pathogens Sclerotinia sclerotiorum and Botrytis cinerea.</title>
        <authorList>
            <person name="Amselem J."/>
            <person name="Cuomo C.A."/>
            <person name="van Kan J.A."/>
            <person name="Viaud M."/>
            <person name="Benito E.P."/>
            <person name="Couloux A."/>
            <person name="Coutinho P.M."/>
            <person name="de Vries R.P."/>
            <person name="Dyer P.S."/>
            <person name="Fillinger S."/>
            <person name="Fournier E."/>
            <person name="Gout L."/>
            <person name="Hahn M."/>
            <person name="Kohn L."/>
            <person name="Lapalu N."/>
            <person name="Plummer K.M."/>
            <person name="Pradier J.M."/>
            <person name="Quevillon E."/>
            <person name="Sharon A."/>
            <person name="Simon A."/>
            <person name="ten Have A."/>
            <person name="Tudzynski B."/>
            <person name="Tudzynski P."/>
            <person name="Wincker P."/>
            <person name="Andrew M."/>
            <person name="Anthouard V."/>
            <person name="Beever R.E."/>
            <person name="Beffa R."/>
            <person name="Benoit I."/>
            <person name="Bouzid O."/>
            <person name="Brault B."/>
            <person name="Chen Z."/>
            <person name="Choquer M."/>
            <person name="Collemare J."/>
            <person name="Cotton P."/>
            <person name="Danchin E.G."/>
            <person name="Da Silva C."/>
            <person name="Gautier A."/>
            <person name="Giraud C."/>
            <person name="Giraud T."/>
            <person name="Gonzalez C."/>
            <person name="Grossetete S."/>
            <person name="Guldener U."/>
            <person name="Henrissat B."/>
            <person name="Howlett B.J."/>
            <person name="Kodira C."/>
            <person name="Kretschmer M."/>
            <person name="Lappartient A."/>
            <person name="Leroch M."/>
            <person name="Levis C."/>
            <person name="Mauceli E."/>
            <person name="Neuveglise C."/>
            <person name="Oeser B."/>
            <person name="Pearson M."/>
            <person name="Poulain J."/>
            <person name="Poussereau N."/>
            <person name="Quesneville H."/>
            <person name="Rascle C."/>
            <person name="Schumacher J."/>
            <person name="Segurens B."/>
            <person name="Sexton A."/>
            <person name="Silva E."/>
            <person name="Sirven C."/>
            <person name="Soanes D.M."/>
            <person name="Talbot N.J."/>
            <person name="Templeton M."/>
            <person name="Yandava C."/>
            <person name="Yarden O."/>
            <person name="Zeng Q."/>
            <person name="Rollins J.A."/>
            <person name="Lebrun M.H."/>
            <person name="Dickman M."/>
        </authorList>
    </citation>
    <scope>NUCLEOTIDE SEQUENCE [LARGE SCALE GENOMIC DNA]</scope>
    <source>
        <strain evidence="2">ATCC 18683 / 1980 / Ss-1</strain>
    </source>
</reference>
<dbReference type="KEGG" id="ssl:SS1G_05248"/>
<dbReference type="GeneID" id="5489786"/>
<protein>
    <submittedName>
        <fullName evidence="1">Uncharacterized protein</fullName>
    </submittedName>
</protein>
<name>A7EIV5_SCLS1</name>
<gene>
    <name evidence="1" type="ORF">SS1G_05248</name>
</gene>
<dbReference type="Proteomes" id="UP000001312">
    <property type="component" value="Unassembled WGS sequence"/>
</dbReference>
<keyword evidence="2" id="KW-1185">Reference proteome</keyword>
<sequence length="30" mass="3195">MVTALSDSNLHLARGACCTREQGPKGMYAL</sequence>
<dbReference type="HOGENOM" id="CLU_3406575_0_0_1"/>
<dbReference type="AlphaFoldDB" id="A7EIV5"/>
<dbReference type="EMBL" id="CH476626">
    <property type="protein sequence ID" value="EDO02771.1"/>
    <property type="molecule type" value="Genomic_DNA"/>
</dbReference>
<proteinExistence type="predicted"/>
<evidence type="ECO:0000313" key="1">
    <source>
        <dbReference type="EMBL" id="EDO02771.1"/>
    </source>
</evidence>